<dbReference type="Pfam" id="PF12697">
    <property type="entry name" value="Abhydrolase_6"/>
    <property type="match status" value="1"/>
</dbReference>
<keyword evidence="4" id="KW-1185">Reference proteome</keyword>
<dbReference type="Proteomes" id="UP001604002">
    <property type="component" value="Unassembled WGS sequence"/>
</dbReference>
<evidence type="ECO:0000256" key="1">
    <source>
        <dbReference type="SAM" id="SignalP"/>
    </source>
</evidence>
<dbReference type="InterPro" id="IPR029058">
    <property type="entry name" value="AB_hydrolase_fold"/>
</dbReference>
<keyword evidence="1" id="KW-0732">Signal</keyword>
<dbReference type="EMBL" id="JBAFVH010000003">
    <property type="protein sequence ID" value="MFG1371983.1"/>
    <property type="molecule type" value="Genomic_DNA"/>
</dbReference>
<organism evidence="3 4">
    <name type="scientific">Xanthobacter oligotrophicus</name>
    <dbReference type="NCBI Taxonomy" id="2607286"/>
    <lineage>
        <taxon>Bacteria</taxon>
        <taxon>Pseudomonadati</taxon>
        <taxon>Pseudomonadota</taxon>
        <taxon>Alphaproteobacteria</taxon>
        <taxon>Hyphomicrobiales</taxon>
        <taxon>Xanthobacteraceae</taxon>
        <taxon>Xanthobacter</taxon>
    </lineage>
</organism>
<feature type="domain" description="AB hydrolase-1" evidence="2">
    <location>
        <begin position="48"/>
        <end position="270"/>
    </location>
</feature>
<dbReference type="Gene3D" id="3.40.50.1820">
    <property type="entry name" value="alpha/beta hydrolase"/>
    <property type="match status" value="1"/>
</dbReference>
<evidence type="ECO:0000259" key="2">
    <source>
        <dbReference type="Pfam" id="PF12697"/>
    </source>
</evidence>
<dbReference type="GO" id="GO:0016787">
    <property type="term" value="F:hydrolase activity"/>
    <property type="evidence" value="ECO:0007669"/>
    <property type="project" value="UniProtKB-KW"/>
</dbReference>
<comment type="caution">
    <text evidence="3">The sequence shown here is derived from an EMBL/GenBank/DDBJ whole genome shotgun (WGS) entry which is preliminary data.</text>
</comment>
<dbReference type="PANTHER" id="PTHR43798">
    <property type="entry name" value="MONOACYLGLYCEROL LIPASE"/>
    <property type="match status" value="1"/>
</dbReference>
<protein>
    <submittedName>
        <fullName evidence="3">Alpha/beta hydrolase</fullName>
    </submittedName>
</protein>
<evidence type="ECO:0000313" key="4">
    <source>
        <dbReference type="Proteomes" id="UP001604002"/>
    </source>
</evidence>
<dbReference type="RefSeq" id="WP_393991899.1">
    <property type="nucleotide sequence ID" value="NZ_JBAFVH010000003.1"/>
</dbReference>
<keyword evidence="3" id="KW-0378">Hydrolase</keyword>
<name>A0ABW6ZTC1_9HYPH</name>
<dbReference type="InterPro" id="IPR050266">
    <property type="entry name" value="AB_hydrolase_sf"/>
</dbReference>
<dbReference type="PANTHER" id="PTHR43798:SF33">
    <property type="entry name" value="HYDROLASE, PUTATIVE (AFU_ORTHOLOGUE AFUA_2G14860)-RELATED"/>
    <property type="match status" value="1"/>
</dbReference>
<gene>
    <name evidence="3" type="ORF">V5F32_07400</name>
</gene>
<dbReference type="SUPFAM" id="SSF53474">
    <property type="entry name" value="alpha/beta-Hydrolases"/>
    <property type="match status" value="1"/>
</dbReference>
<dbReference type="InterPro" id="IPR000073">
    <property type="entry name" value="AB_hydrolase_1"/>
</dbReference>
<feature type="signal peptide" evidence="1">
    <location>
        <begin position="1"/>
        <end position="20"/>
    </location>
</feature>
<sequence length="280" mass="29652">MKMLLAAMALAISWTCVAQAGEARTRYTIKRGDVAIDVIDEGKGPLMVLLPSSARDSEDYDAVAEGLAKAGFRVLRPQPRGAGASVGPTEGITLHDLADDVAVTIETARDGRAIVVGHAFGNWVARMTAVDHPNLVRGVVIAAAASKAYPKELLVSLRDAGNVTLPDAQRIAALKVAFFAPGNDALVWLAGWHPGMAAYQRPIIAAPKEEEWWSGGSAPLLDLQALQDPFRPRSTANDIKAEFGDRVTIATVDNASHALIPEQPDAVVAAIAGWARTLKP</sequence>
<feature type="chain" id="PRO_5046874184" evidence="1">
    <location>
        <begin position="21"/>
        <end position="280"/>
    </location>
</feature>
<proteinExistence type="predicted"/>
<evidence type="ECO:0000313" key="3">
    <source>
        <dbReference type="EMBL" id="MFG1371983.1"/>
    </source>
</evidence>
<accession>A0ABW6ZTC1</accession>
<reference evidence="3 4" key="1">
    <citation type="submission" date="2024-02" db="EMBL/GenBank/DDBJ databases">
        <title>Expansion and revision of Xanthobacter and proposal of Roseixanthobacter gen. nov.</title>
        <authorList>
            <person name="Soltysiak M.P.M."/>
            <person name="Jalihal A."/>
            <person name="Ory A."/>
            <person name="Chrisophersen C."/>
            <person name="Lee A.D."/>
            <person name="Boulton J."/>
            <person name="Springer M."/>
        </authorList>
    </citation>
    <scope>NUCLEOTIDE SEQUENCE [LARGE SCALE GENOMIC DNA]</scope>
    <source>
        <strain evidence="3 4">23A</strain>
    </source>
</reference>